<dbReference type="Pfam" id="PF10049">
    <property type="entry name" value="DUF2283"/>
    <property type="match status" value="1"/>
</dbReference>
<reference evidence="2" key="1">
    <citation type="submission" date="2017-09" db="EMBL/GenBank/DDBJ databases">
        <title>Depth-based differentiation of microbial function through sediment-hosted aquifers and enrichment of novel symbionts in the deep terrestrial subsurface.</title>
        <authorList>
            <person name="Probst A.J."/>
            <person name="Ladd B."/>
            <person name="Jarett J.K."/>
            <person name="Geller-Mcgrath D.E."/>
            <person name="Sieber C.M.K."/>
            <person name="Emerson J.B."/>
            <person name="Anantharaman K."/>
            <person name="Thomas B.C."/>
            <person name="Malmstrom R."/>
            <person name="Stieglmeier M."/>
            <person name="Klingl A."/>
            <person name="Woyke T."/>
            <person name="Ryan C.M."/>
            <person name="Banfield J.F."/>
        </authorList>
    </citation>
    <scope>NUCLEOTIDE SEQUENCE [LARGE SCALE GENOMIC DNA]</scope>
</reference>
<dbReference type="EMBL" id="PEZX01000023">
    <property type="protein sequence ID" value="PIS07018.1"/>
    <property type="molecule type" value="Genomic_DNA"/>
</dbReference>
<organism evidence="1 2">
    <name type="scientific">Candidatus Berkelbacteria bacterium CG10_big_fil_rev_8_21_14_0_10_43_14</name>
    <dbReference type="NCBI Taxonomy" id="1974515"/>
    <lineage>
        <taxon>Bacteria</taxon>
        <taxon>Candidatus Berkelbacteria</taxon>
    </lineage>
</organism>
<proteinExistence type="predicted"/>
<dbReference type="AlphaFoldDB" id="A0A2M6R8U3"/>
<evidence type="ECO:0000313" key="1">
    <source>
        <dbReference type="EMBL" id="PIS07018.1"/>
    </source>
</evidence>
<accession>A0A2M6R8U3</accession>
<gene>
    <name evidence="1" type="ORF">COT79_01660</name>
</gene>
<comment type="caution">
    <text evidence="1">The sequence shown here is derived from an EMBL/GenBank/DDBJ whole genome shotgun (WGS) entry which is preliminary data.</text>
</comment>
<evidence type="ECO:0008006" key="3">
    <source>
        <dbReference type="Google" id="ProtNLM"/>
    </source>
</evidence>
<name>A0A2M6R8U3_9BACT</name>
<protein>
    <recommendedName>
        <fullName evidence="3">DUF2283 domain-containing protein</fullName>
    </recommendedName>
</protein>
<sequence length="99" mass="11326">MTIIFSEHAKRNNFQRNLNKAMKMYYDKTVDAVDIVFKDGFSAKTIELSPEVMLDVDSKGTPLSLEIIGASKKYPKFEIKDLKFEFPLSAYQPKTVGTR</sequence>
<evidence type="ECO:0000313" key="2">
    <source>
        <dbReference type="Proteomes" id="UP000231162"/>
    </source>
</evidence>
<dbReference type="InterPro" id="IPR019270">
    <property type="entry name" value="DUF2283"/>
</dbReference>
<dbReference type="Proteomes" id="UP000231162">
    <property type="component" value="Unassembled WGS sequence"/>
</dbReference>